<feature type="domain" description="Phosphatidic acid phosphatase type 2/haloperoxidase" evidence="7">
    <location>
        <begin position="80"/>
        <end position="192"/>
    </location>
</feature>
<proteinExistence type="predicted"/>
<evidence type="ECO:0000256" key="5">
    <source>
        <dbReference type="ARBA" id="ARBA00022989"/>
    </source>
</evidence>
<evidence type="ECO:0000256" key="6">
    <source>
        <dbReference type="ARBA" id="ARBA00023136"/>
    </source>
</evidence>
<evidence type="ECO:0000313" key="9">
    <source>
        <dbReference type="Proteomes" id="UP001349262"/>
    </source>
</evidence>
<dbReference type="EMBL" id="MLBY01000005">
    <property type="protein sequence ID" value="MEE7458301.1"/>
    <property type="molecule type" value="Genomic_DNA"/>
</dbReference>
<dbReference type="InterPro" id="IPR000326">
    <property type="entry name" value="PAP2/HPO"/>
</dbReference>
<evidence type="ECO:0000259" key="7">
    <source>
        <dbReference type="SMART" id="SM00014"/>
    </source>
</evidence>
<protein>
    <submittedName>
        <fullName evidence="8">Phosphatase PAP2 family protein</fullName>
    </submittedName>
</protein>
<keyword evidence="2" id="KW-1003">Cell membrane</keyword>
<accession>A0ABU7TCD1</accession>
<dbReference type="PANTHER" id="PTHR14969:SF62">
    <property type="entry name" value="DECAPRENYLPHOSPHORYL-5-PHOSPHORIBOSE PHOSPHATASE RV3807C-RELATED"/>
    <property type="match status" value="1"/>
</dbReference>
<gene>
    <name evidence="8" type="ORF">MRSR164_16455</name>
</gene>
<keyword evidence="5" id="KW-1133">Transmembrane helix</keyword>
<name>A0ABU7TCD1_9HYPH</name>
<evidence type="ECO:0000313" key="8">
    <source>
        <dbReference type="EMBL" id="MEE7458301.1"/>
    </source>
</evidence>
<evidence type="ECO:0000256" key="2">
    <source>
        <dbReference type="ARBA" id="ARBA00022475"/>
    </source>
</evidence>
<comment type="subcellular location">
    <subcellularLocation>
        <location evidence="1">Cell membrane</location>
        <topology evidence="1">Multi-pass membrane protein</topology>
    </subcellularLocation>
</comment>
<dbReference type="InterPro" id="IPR036938">
    <property type="entry name" value="PAP2/HPO_sf"/>
</dbReference>
<dbReference type="PANTHER" id="PTHR14969">
    <property type="entry name" value="SPHINGOSINE-1-PHOSPHATE PHOSPHOHYDROLASE"/>
    <property type="match status" value="1"/>
</dbReference>
<comment type="caution">
    <text evidence="8">The sequence shown here is derived from an EMBL/GenBank/DDBJ whole genome shotgun (WGS) entry which is preliminary data.</text>
</comment>
<evidence type="ECO:0000256" key="1">
    <source>
        <dbReference type="ARBA" id="ARBA00004651"/>
    </source>
</evidence>
<reference evidence="8 9" key="1">
    <citation type="journal article" date="2012" name="Genet. Mol. Biol.">
        <title>Analysis of 16S rRNA and mxaF genes revealing insights into Methylobacterium niche-specific plant association.</title>
        <authorList>
            <person name="Dourado M.N."/>
            <person name="Andreote F.D."/>
            <person name="Dini-Andreote F."/>
            <person name="Conti R."/>
            <person name="Araujo J.M."/>
            <person name="Araujo W.L."/>
        </authorList>
    </citation>
    <scope>NUCLEOTIDE SEQUENCE [LARGE SCALE GENOMIC DNA]</scope>
    <source>
        <strain evidence="8 9">SR1.6/4</strain>
    </source>
</reference>
<keyword evidence="4" id="KW-0378">Hydrolase</keyword>
<keyword evidence="9" id="KW-1185">Reference proteome</keyword>
<sequence>MLSQTPPPPPLDRAKRFATRLEAADIASAVSLARAKDRPAVRALARASEIGSWQALFALSAATLAWGLVSRDRRLADAGRGMLQAGILASLVKTTVKRTVHRTRPNVLMDEGLYARGRPGTGIGPWQSFPSGHAALSVAVARAAGRAYPEFAGVASLGAAGVVAVQVVRGAHYPADVLAGALIGLAAEAVSHGASHPTPSGRGEEEPAL</sequence>
<dbReference type="SMART" id="SM00014">
    <property type="entry name" value="acidPPc"/>
    <property type="match status" value="1"/>
</dbReference>
<evidence type="ECO:0000256" key="4">
    <source>
        <dbReference type="ARBA" id="ARBA00022801"/>
    </source>
</evidence>
<dbReference type="Proteomes" id="UP001349262">
    <property type="component" value="Unassembled WGS sequence"/>
</dbReference>
<dbReference type="Pfam" id="PF01569">
    <property type="entry name" value="PAP2"/>
    <property type="match status" value="1"/>
</dbReference>
<dbReference type="Gene3D" id="1.20.144.10">
    <property type="entry name" value="Phosphatidic acid phosphatase type 2/haloperoxidase"/>
    <property type="match status" value="1"/>
</dbReference>
<evidence type="ECO:0000256" key="3">
    <source>
        <dbReference type="ARBA" id="ARBA00022692"/>
    </source>
</evidence>
<organism evidence="8 9">
    <name type="scientific">Methylobacterium radiotolerans</name>
    <dbReference type="NCBI Taxonomy" id="31998"/>
    <lineage>
        <taxon>Bacteria</taxon>
        <taxon>Pseudomonadati</taxon>
        <taxon>Pseudomonadota</taxon>
        <taxon>Alphaproteobacteria</taxon>
        <taxon>Hyphomicrobiales</taxon>
        <taxon>Methylobacteriaceae</taxon>
        <taxon>Methylobacterium</taxon>
    </lineage>
</organism>
<keyword evidence="3" id="KW-0812">Transmembrane</keyword>
<keyword evidence="6" id="KW-0472">Membrane</keyword>
<dbReference type="SUPFAM" id="SSF48317">
    <property type="entry name" value="Acid phosphatase/Vanadium-dependent haloperoxidase"/>
    <property type="match status" value="1"/>
</dbReference>